<protein>
    <submittedName>
        <fullName evidence="2">Uncharacterized protein</fullName>
    </submittedName>
</protein>
<feature type="region of interest" description="Disordered" evidence="1">
    <location>
        <begin position="1"/>
        <end position="89"/>
    </location>
</feature>
<accession>A0AAD5UR00</accession>
<feature type="compositionally biased region" description="Low complexity" evidence="1">
    <location>
        <begin position="56"/>
        <end position="73"/>
    </location>
</feature>
<keyword evidence="3" id="KW-1185">Reference proteome</keyword>
<sequence>MAKRKPKDPQPKRQSKRSRKVSPIPTTTDPGPDETQDNSSLTQAHSRSQSPPGFVPASSLPLDSSPLRADSPPFTQHATTLERSPIKLDVMPFPPRTNASSSSPVRKSVGSLRVPEDYTLPKQRWTHFRQGHGGRTYIDSSMANRLNDIRIRANPELTTFSIDNLDFPLKFGPKTYGPGDRSAFICIDKEPVKVWIVGEVQAPLFRKNHFNCRRASILINPFRHEDGKRMKDILTILSHPPEGCFFPLPPPCYLVHSDIELLTLSLEPEKEEVWIGTWMAAPGVPDAEVPPFTQAFDLRDGVEGTTVLSTSVLKQYDIVCVEALIHRFPKKTGNYSSGWKEWRMSLDLSRLFLLHSVDAGMRVEVDNVLF</sequence>
<evidence type="ECO:0000313" key="2">
    <source>
        <dbReference type="EMBL" id="KAJ3475427.1"/>
    </source>
</evidence>
<organism evidence="2 3">
    <name type="scientific">Meripilus lineatus</name>
    <dbReference type="NCBI Taxonomy" id="2056292"/>
    <lineage>
        <taxon>Eukaryota</taxon>
        <taxon>Fungi</taxon>
        <taxon>Dikarya</taxon>
        <taxon>Basidiomycota</taxon>
        <taxon>Agaricomycotina</taxon>
        <taxon>Agaricomycetes</taxon>
        <taxon>Polyporales</taxon>
        <taxon>Meripilaceae</taxon>
        <taxon>Meripilus</taxon>
    </lineage>
</organism>
<comment type="caution">
    <text evidence="2">The sequence shown here is derived from an EMBL/GenBank/DDBJ whole genome shotgun (WGS) entry which is preliminary data.</text>
</comment>
<gene>
    <name evidence="2" type="ORF">NLI96_g11845</name>
</gene>
<name>A0AAD5UR00_9APHY</name>
<dbReference type="Proteomes" id="UP001212997">
    <property type="component" value="Unassembled WGS sequence"/>
</dbReference>
<proteinExistence type="predicted"/>
<reference evidence="2" key="1">
    <citation type="submission" date="2022-07" db="EMBL/GenBank/DDBJ databases">
        <title>Genome Sequence of Physisporinus lineatus.</title>
        <authorList>
            <person name="Buettner E."/>
        </authorList>
    </citation>
    <scope>NUCLEOTIDE SEQUENCE</scope>
    <source>
        <strain evidence="2">VT162</strain>
    </source>
</reference>
<feature type="compositionally biased region" description="Polar residues" evidence="1">
    <location>
        <begin position="37"/>
        <end position="51"/>
    </location>
</feature>
<dbReference type="AlphaFoldDB" id="A0AAD5UR00"/>
<dbReference type="EMBL" id="JANAWD010000858">
    <property type="protein sequence ID" value="KAJ3475427.1"/>
    <property type="molecule type" value="Genomic_DNA"/>
</dbReference>
<evidence type="ECO:0000256" key="1">
    <source>
        <dbReference type="SAM" id="MobiDB-lite"/>
    </source>
</evidence>
<evidence type="ECO:0000313" key="3">
    <source>
        <dbReference type="Proteomes" id="UP001212997"/>
    </source>
</evidence>